<evidence type="ECO:0000259" key="1">
    <source>
        <dbReference type="Pfam" id="PF06985"/>
    </source>
</evidence>
<dbReference type="PANTHER" id="PTHR24148">
    <property type="entry name" value="ANKYRIN REPEAT DOMAIN-CONTAINING PROTEIN 39 HOMOLOG-RELATED"/>
    <property type="match status" value="1"/>
</dbReference>
<organism evidence="2 3">
    <name type="scientific">Gibberella nygamai</name>
    <name type="common">Bean root rot disease fungus</name>
    <name type="synonym">Fusarium nygamai</name>
    <dbReference type="NCBI Taxonomy" id="42673"/>
    <lineage>
        <taxon>Eukaryota</taxon>
        <taxon>Fungi</taxon>
        <taxon>Dikarya</taxon>
        <taxon>Ascomycota</taxon>
        <taxon>Pezizomycotina</taxon>
        <taxon>Sordariomycetes</taxon>
        <taxon>Hypocreomycetidae</taxon>
        <taxon>Hypocreales</taxon>
        <taxon>Nectriaceae</taxon>
        <taxon>Fusarium</taxon>
        <taxon>Fusarium fujikuroi species complex</taxon>
    </lineage>
</organism>
<reference evidence="2 3" key="1">
    <citation type="submission" date="2017-06" db="EMBL/GenBank/DDBJ databases">
        <title>Genome of Fusarium nygamai isolate CS10214.</title>
        <authorList>
            <person name="Gardiner D.M."/>
            <person name="Obanor F."/>
            <person name="Kazan K."/>
        </authorList>
    </citation>
    <scope>NUCLEOTIDE SEQUENCE [LARGE SCALE GENOMIC DNA]</scope>
    <source>
        <strain evidence="2 3">CS10214</strain>
    </source>
</reference>
<proteinExistence type="predicted"/>
<dbReference type="AlphaFoldDB" id="A0A2K0VTJ4"/>
<dbReference type="InterPro" id="IPR010730">
    <property type="entry name" value="HET"/>
</dbReference>
<evidence type="ECO:0000313" key="3">
    <source>
        <dbReference type="Proteomes" id="UP000236664"/>
    </source>
</evidence>
<sequence length="615" mass="70060">MPSAYKYRQLNEALYAIRLIHLVQAQHGEIQCRIELASLDSPPPYKALSYTWGSERLPRRILVDGSWLAVTENLYIALIHLRQRTQDLPLWVDAICIDQKDKEEKSWQVRQMRRVYEEAREVLIWLGPSHHDSNLAMSKIEDAGRLALRSGLSIIQERDQLKWTTILRENRWMEAPLQRLLDKLEFGDSQSAFPVDALMALFSRPWWSRVWVVQEIAVSRGAQFRCGDYIVPADFFCAGMNLMGLKRVSIITRNTRTPIGWVTLSSLESRIIYKDYDRRPFQMVQMWKNPGRQPLLSLLKLISQCPKGMKAALEAYDPSDKVYACLGLSNDSSTLGISANYKVPAKLLYTRVAEALIRRCVQSRVCIDFYGLCQQPKNLAGLPSWVPDWSSPLITTIRADYMPPFSACGNTAPEAEFTDRFGTQVLSMPGVVVDSVLAVGSPFRPIDGRPIAATRAFLQEFIRLTAKGGDIYSDDEQIEALWRTPITDMERDGDHWRRARESTIRTYEAILKGDETAVWLNEETQSYHSRSTMALERRPFVTRKGYLGLGPTTTQSGNVVAVLRGTEIPIMVRQRRASKDEVYGYLVGECYVHGIMDGECFFPRSSFSLASIHLL</sequence>
<evidence type="ECO:0000313" key="2">
    <source>
        <dbReference type="EMBL" id="PNP73351.1"/>
    </source>
</evidence>
<dbReference type="PANTHER" id="PTHR24148:SF73">
    <property type="entry name" value="HET DOMAIN PROTEIN (AFU_ORTHOLOGUE AFUA_8G01020)"/>
    <property type="match status" value="1"/>
</dbReference>
<name>A0A2K0VTJ4_GIBNY</name>
<comment type="caution">
    <text evidence="2">The sequence shown here is derived from an EMBL/GenBank/DDBJ whole genome shotgun (WGS) entry which is preliminary data.</text>
</comment>
<accession>A0A2K0VTJ4</accession>
<gene>
    <name evidence="2" type="ORF">FNYG_13308</name>
</gene>
<dbReference type="Pfam" id="PF26639">
    <property type="entry name" value="Het-6_barrel"/>
    <property type="match status" value="1"/>
</dbReference>
<dbReference type="EMBL" id="MTQA01000276">
    <property type="protein sequence ID" value="PNP73351.1"/>
    <property type="molecule type" value="Genomic_DNA"/>
</dbReference>
<keyword evidence="3" id="KW-1185">Reference proteome</keyword>
<dbReference type="Proteomes" id="UP000236664">
    <property type="component" value="Unassembled WGS sequence"/>
</dbReference>
<protein>
    <recommendedName>
        <fullName evidence="1">Heterokaryon incompatibility domain-containing protein</fullName>
    </recommendedName>
</protein>
<dbReference type="Pfam" id="PF06985">
    <property type="entry name" value="HET"/>
    <property type="match status" value="1"/>
</dbReference>
<dbReference type="OrthoDB" id="2157530at2759"/>
<feature type="domain" description="Heterokaryon incompatibility" evidence="1">
    <location>
        <begin position="45"/>
        <end position="215"/>
    </location>
</feature>
<dbReference type="InterPro" id="IPR052895">
    <property type="entry name" value="HetReg/Transcr_Mod"/>
</dbReference>